<dbReference type="Gene3D" id="3.10.450.40">
    <property type="match status" value="1"/>
</dbReference>
<accession>A0ABU3R7C8</accession>
<dbReference type="InterPro" id="IPR020288">
    <property type="entry name" value="Sheath_initiator"/>
</dbReference>
<proteinExistence type="predicted"/>
<keyword evidence="2" id="KW-1185">Reference proteome</keyword>
<organism evidence="1 2">
    <name type="scientific">Paenibacillus violae</name>
    <dbReference type="NCBI Taxonomy" id="3077234"/>
    <lineage>
        <taxon>Bacteria</taxon>
        <taxon>Bacillati</taxon>
        <taxon>Bacillota</taxon>
        <taxon>Bacilli</taxon>
        <taxon>Bacillales</taxon>
        <taxon>Paenibacillaceae</taxon>
        <taxon>Paenibacillus</taxon>
    </lineage>
</organism>
<dbReference type="EMBL" id="JAWCUD010000001">
    <property type="protein sequence ID" value="MDU0200170.1"/>
    <property type="molecule type" value="Genomic_DNA"/>
</dbReference>
<comment type="caution">
    <text evidence="1">The sequence shown here is derived from an EMBL/GenBank/DDBJ whole genome shotgun (WGS) entry which is preliminary data.</text>
</comment>
<gene>
    <name evidence="1" type="ORF">RQP52_03660</name>
</gene>
<evidence type="ECO:0000313" key="1">
    <source>
        <dbReference type="EMBL" id="MDU0200170.1"/>
    </source>
</evidence>
<dbReference type="RefSeq" id="WP_315949542.1">
    <property type="nucleotide sequence ID" value="NZ_JAWCUD010000001.1"/>
</dbReference>
<evidence type="ECO:0000313" key="2">
    <source>
        <dbReference type="Proteomes" id="UP001260980"/>
    </source>
</evidence>
<dbReference type="Pfam" id="PF10934">
    <property type="entry name" value="Sheath_initiator"/>
    <property type="match status" value="1"/>
</dbReference>
<name>A0ABU3R7C8_9BACL</name>
<sequence>MIPTNNTADTLTELVATFGDTPLFDFDTGCFVLRDGRPVMASYDQAIEQWARMLLSTENGKFPIYDGFGVSLYQFIGRRDLPVGVVDSEIRRQVTEQMLQHPEIVSVTSFETERTPKGAKISFTILSKRGTTQRMEAGLLG</sequence>
<reference evidence="1 2" key="1">
    <citation type="submission" date="2023-10" db="EMBL/GenBank/DDBJ databases">
        <title>Paenibacillus strain PFR10 Genome sequencing and assembly.</title>
        <authorList>
            <person name="Kim I."/>
        </authorList>
    </citation>
    <scope>NUCLEOTIDE SEQUENCE [LARGE SCALE GENOMIC DNA]</scope>
    <source>
        <strain evidence="1 2">PFR10</strain>
    </source>
</reference>
<dbReference type="Proteomes" id="UP001260980">
    <property type="component" value="Unassembled WGS sequence"/>
</dbReference>
<protein>
    <submittedName>
        <fullName evidence="1">DUF2634 domain-containing protein</fullName>
    </submittedName>
</protein>